<reference evidence="2 3" key="1">
    <citation type="submission" date="2009-02" db="EMBL/GenBank/DDBJ databases">
        <title>Sequencing of the draft genome and assembly of Lutiella nitroferrum 2002.</title>
        <authorList>
            <consortium name="US DOE Joint Genome Institute (JGI-PGF)"/>
            <person name="Lucas S."/>
            <person name="Copeland A."/>
            <person name="Lapidus A."/>
            <person name="Glavina del Rio T."/>
            <person name="Tice H."/>
            <person name="Bruce D."/>
            <person name="Goodwin L."/>
            <person name="Pitluck S."/>
            <person name="Larimer F."/>
            <person name="Land M.L."/>
            <person name="Hauser L."/>
            <person name="Coates J.D."/>
        </authorList>
    </citation>
    <scope>NUCLEOTIDE SEQUENCE [LARGE SCALE GENOMIC DNA]</scope>
    <source>
        <strain evidence="2 3">2002</strain>
    </source>
</reference>
<dbReference type="RefSeq" id="WP_008953752.1">
    <property type="nucleotide sequence ID" value="NZ_ACIS01000004.1"/>
</dbReference>
<keyword evidence="3" id="KW-1185">Reference proteome</keyword>
<evidence type="ECO:0000313" key="2">
    <source>
        <dbReference type="EMBL" id="EEG08972.1"/>
    </source>
</evidence>
<proteinExistence type="predicted"/>
<protein>
    <submittedName>
        <fullName evidence="2">Uncharacterized protein</fullName>
    </submittedName>
</protein>
<name>B9Z319_9NEIS</name>
<evidence type="ECO:0000313" key="3">
    <source>
        <dbReference type="Proteomes" id="UP000003165"/>
    </source>
</evidence>
<comment type="caution">
    <text evidence="2">The sequence shown here is derived from an EMBL/GenBank/DDBJ whole genome shotgun (WGS) entry which is preliminary data.</text>
</comment>
<dbReference type="AlphaFoldDB" id="B9Z319"/>
<accession>B9Z319</accession>
<dbReference type="eggNOG" id="ENOG50338BV">
    <property type="taxonomic scope" value="Bacteria"/>
</dbReference>
<dbReference type="Proteomes" id="UP000003165">
    <property type="component" value="Unassembled WGS sequence"/>
</dbReference>
<dbReference type="EMBL" id="ACIS01000004">
    <property type="protein sequence ID" value="EEG08972.1"/>
    <property type="molecule type" value="Genomic_DNA"/>
</dbReference>
<organism evidence="2 3">
    <name type="scientific">Pseudogulbenkiania ferrooxidans 2002</name>
    <dbReference type="NCBI Taxonomy" id="279714"/>
    <lineage>
        <taxon>Bacteria</taxon>
        <taxon>Pseudomonadati</taxon>
        <taxon>Pseudomonadota</taxon>
        <taxon>Betaproteobacteria</taxon>
        <taxon>Neisseriales</taxon>
        <taxon>Chromobacteriaceae</taxon>
        <taxon>Pseudogulbenkiania</taxon>
    </lineage>
</organism>
<gene>
    <name evidence="2" type="ORF">FuraDRAFT_1732</name>
</gene>
<sequence precursor="true">MLNPKPLLIATAVSGVLLAGYGLGSWQTGLTYEVKLATQHASHAQDLQHVAESKANELGHALTEQQRLTDQAHQLGWELIQTRARLADTQSQLKQRIPDAIRTDGQHWTGLGPDGLRVYRAVLGYPEHDPGVPPADAGNVGQAGQTAGADEGLPPDDLLAHAADYGQWCQQLDAQLDTLINLHRKDGDGPI</sequence>
<feature type="region of interest" description="Disordered" evidence="1">
    <location>
        <begin position="127"/>
        <end position="156"/>
    </location>
</feature>
<evidence type="ECO:0000256" key="1">
    <source>
        <dbReference type="SAM" id="MobiDB-lite"/>
    </source>
</evidence>